<accession>A0A6J4NNN5</accession>
<organism evidence="1">
    <name type="scientific">uncultured Phycisphaerae bacterium</name>
    <dbReference type="NCBI Taxonomy" id="904963"/>
    <lineage>
        <taxon>Bacteria</taxon>
        <taxon>Pseudomonadati</taxon>
        <taxon>Planctomycetota</taxon>
        <taxon>Phycisphaerae</taxon>
        <taxon>environmental samples</taxon>
    </lineage>
</organism>
<dbReference type="InterPro" id="IPR009384">
    <property type="entry name" value="SwrD-like"/>
</dbReference>
<evidence type="ECO:0000313" key="1">
    <source>
        <dbReference type="EMBL" id="CAA9390442.1"/>
    </source>
</evidence>
<dbReference type="AlphaFoldDB" id="A0A6J4NNN5"/>
<gene>
    <name evidence="1" type="ORF">AVDCRST_MAG64-1156</name>
</gene>
<feature type="non-terminal residue" evidence="1">
    <location>
        <position position="73"/>
    </location>
</feature>
<reference evidence="1" key="1">
    <citation type="submission" date="2020-02" db="EMBL/GenBank/DDBJ databases">
        <authorList>
            <person name="Meier V. D."/>
        </authorList>
    </citation>
    <scope>NUCLEOTIDE SEQUENCE</scope>
    <source>
        <strain evidence="1">AVDCRST_MAG64</strain>
    </source>
</reference>
<dbReference type="PANTHER" id="PTHR39185:SF1">
    <property type="entry name" value="SWARMING MOTILITY PROTEIN SWRD"/>
    <property type="match status" value="1"/>
</dbReference>
<name>A0A6J4NNN5_9BACT</name>
<sequence>MKDEGGRLREDGVIARPFILHPSAFILRFTMISLTRLNGQGFVINAEKIRTVESTPDTVVCTDGGERVMVRET</sequence>
<dbReference type="PANTHER" id="PTHR39185">
    <property type="entry name" value="SWARMING MOTILITY PROTEIN SWRD"/>
    <property type="match status" value="1"/>
</dbReference>
<dbReference type="Pfam" id="PF06289">
    <property type="entry name" value="FlbD"/>
    <property type="match status" value="1"/>
</dbReference>
<proteinExistence type="predicted"/>
<dbReference type="EMBL" id="CADCUQ010000270">
    <property type="protein sequence ID" value="CAA9390442.1"/>
    <property type="molecule type" value="Genomic_DNA"/>
</dbReference>
<protein>
    <submittedName>
        <fullName evidence="1">Uncharacterized protein</fullName>
    </submittedName>
</protein>